<dbReference type="PROSITE" id="PS00397">
    <property type="entry name" value="RECOMBINASES_1"/>
    <property type="match status" value="1"/>
</dbReference>
<protein>
    <recommendedName>
        <fullName evidence="6">Resolvase/invertase-type recombinase catalytic domain-containing protein</fullName>
    </recommendedName>
</protein>
<dbReference type="Gene3D" id="3.40.50.1390">
    <property type="entry name" value="Resolvase, N-terminal catalytic domain"/>
    <property type="match status" value="1"/>
</dbReference>
<keyword evidence="2" id="KW-0238">DNA-binding</keyword>
<proteinExistence type="predicted"/>
<accession>A0ABX9CAH5</accession>
<feature type="domain" description="Resolvase/invertase-type recombinase catalytic" evidence="6">
    <location>
        <begin position="3"/>
        <end position="155"/>
    </location>
</feature>
<evidence type="ECO:0000259" key="6">
    <source>
        <dbReference type="PROSITE" id="PS51736"/>
    </source>
</evidence>
<organism evidence="7 8">
    <name type="scientific">Micromonospora saelicesensis</name>
    <dbReference type="NCBI Taxonomy" id="285676"/>
    <lineage>
        <taxon>Bacteria</taxon>
        <taxon>Bacillati</taxon>
        <taxon>Actinomycetota</taxon>
        <taxon>Actinomycetes</taxon>
        <taxon>Micromonosporales</taxon>
        <taxon>Micromonosporaceae</taxon>
        <taxon>Micromonospora</taxon>
    </lineage>
</organism>
<evidence type="ECO:0000256" key="2">
    <source>
        <dbReference type="ARBA" id="ARBA00023125"/>
    </source>
</evidence>
<dbReference type="PROSITE" id="PS51736">
    <property type="entry name" value="RECOMBINASES_3"/>
    <property type="match status" value="1"/>
</dbReference>
<name>A0ABX9CAH5_9ACTN</name>
<evidence type="ECO:0000256" key="3">
    <source>
        <dbReference type="ARBA" id="ARBA00023172"/>
    </source>
</evidence>
<keyword evidence="8" id="KW-1185">Reference proteome</keyword>
<evidence type="ECO:0000313" key="8">
    <source>
        <dbReference type="Proteomes" id="UP000249334"/>
    </source>
</evidence>
<dbReference type="PANTHER" id="PTHR30461:SF2">
    <property type="entry name" value="SERINE RECOMBINASE PINE-RELATED"/>
    <property type="match status" value="1"/>
</dbReference>
<reference evidence="7 8" key="1">
    <citation type="submission" date="2018-03" db="EMBL/GenBank/DDBJ databases">
        <title>Genomic framework for the identification of Micromonospora saelicesensis and Micromonospora noduli.</title>
        <authorList>
            <person name="Riesco R."/>
            <person name="Trujillo M.E."/>
        </authorList>
    </citation>
    <scope>NUCLEOTIDE SEQUENCE [LARGE SCALE GENOMIC DNA]</scope>
    <source>
        <strain evidence="7 8">GAR05</strain>
    </source>
</reference>
<dbReference type="Pfam" id="PF00239">
    <property type="entry name" value="Resolvase"/>
    <property type="match status" value="1"/>
</dbReference>
<dbReference type="PANTHER" id="PTHR30461">
    <property type="entry name" value="DNA-INVERTASE FROM LAMBDOID PROPHAGE"/>
    <property type="match status" value="1"/>
</dbReference>
<evidence type="ECO:0000256" key="1">
    <source>
        <dbReference type="ARBA" id="ARBA00022908"/>
    </source>
</evidence>
<dbReference type="CDD" id="cd00338">
    <property type="entry name" value="Ser_Recombinase"/>
    <property type="match status" value="1"/>
</dbReference>
<dbReference type="RefSeq" id="WP_181541196.1">
    <property type="nucleotide sequence ID" value="NZ_PXXW01000055.1"/>
</dbReference>
<comment type="caution">
    <text evidence="7">The sequence shown here is derived from an EMBL/GenBank/DDBJ whole genome shotgun (WGS) entry which is preliminary data.</text>
</comment>
<keyword evidence="1" id="KW-0229">DNA integration</keyword>
<dbReference type="InterPro" id="IPR006118">
    <property type="entry name" value="Recombinase_CS"/>
</dbReference>
<dbReference type="InterPro" id="IPR036162">
    <property type="entry name" value="Resolvase-like_N_sf"/>
</dbReference>
<dbReference type="InterPro" id="IPR006119">
    <property type="entry name" value="Resolv_N"/>
</dbReference>
<dbReference type="InterPro" id="IPR050639">
    <property type="entry name" value="SSR_resolvase"/>
</dbReference>
<evidence type="ECO:0000256" key="5">
    <source>
        <dbReference type="SAM" id="MobiDB-lite"/>
    </source>
</evidence>
<sequence length="235" mass="25845">MLKLIGYLRVSSAGQVEAWGLDRQEAAIRRWAKANDGRIVKWCRDEGVSGTVEAVERPGLAEAIELMAPLKADGIIAADMDRYARKLMVQEAAFGVIWQRGGRAFTATGGEVLQDQDDDAARTLIRQVLGAVAQYEKTQAVMRMRHGRLAKQRAGRKSTGSYAFGFHGEGRGRERDAAPNPAEQAARDEIVRRRKAKESFREIAAALDAAGLKPRRADRWSAMAVRSVARRAGLS</sequence>
<feature type="compositionally biased region" description="Basic and acidic residues" evidence="5">
    <location>
        <begin position="168"/>
        <end position="177"/>
    </location>
</feature>
<evidence type="ECO:0000313" key="7">
    <source>
        <dbReference type="EMBL" id="RAN92643.1"/>
    </source>
</evidence>
<feature type="active site" description="O-(5'-phospho-DNA)-serine intermediate" evidence="4">
    <location>
        <position position="11"/>
    </location>
</feature>
<keyword evidence="3" id="KW-0233">DNA recombination</keyword>
<gene>
    <name evidence="7" type="ORF">GAR05_06135</name>
</gene>
<evidence type="ECO:0000256" key="4">
    <source>
        <dbReference type="PROSITE-ProRule" id="PRU10137"/>
    </source>
</evidence>
<feature type="region of interest" description="Disordered" evidence="5">
    <location>
        <begin position="160"/>
        <end position="188"/>
    </location>
</feature>
<dbReference type="EMBL" id="PXXW01000055">
    <property type="protein sequence ID" value="RAN92643.1"/>
    <property type="molecule type" value="Genomic_DNA"/>
</dbReference>
<dbReference type="SMART" id="SM00857">
    <property type="entry name" value="Resolvase"/>
    <property type="match status" value="1"/>
</dbReference>
<dbReference type="Proteomes" id="UP000249334">
    <property type="component" value="Unassembled WGS sequence"/>
</dbReference>
<dbReference type="SUPFAM" id="SSF53041">
    <property type="entry name" value="Resolvase-like"/>
    <property type="match status" value="1"/>
</dbReference>